<dbReference type="Proteomes" id="UP000789702">
    <property type="component" value="Unassembled WGS sequence"/>
</dbReference>
<comment type="caution">
    <text evidence="1">The sequence shown here is derived from an EMBL/GenBank/DDBJ whole genome shotgun (WGS) entry which is preliminary data.</text>
</comment>
<gene>
    <name evidence="1" type="ORF">DHETER_LOCUS2463</name>
</gene>
<evidence type="ECO:0000313" key="1">
    <source>
        <dbReference type="EMBL" id="CAG8488850.1"/>
    </source>
</evidence>
<dbReference type="EMBL" id="CAJVPU010001807">
    <property type="protein sequence ID" value="CAG8488850.1"/>
    <property type="molecule type" value="Genomic_DNA"/>
</dbReference>
<proteinExistence type="predicted"/>
<organism evidence="1 2">
    <name type="scientific">Dentiscutata heterogama</name>
    <dbReference type="NCBI Taxonomy" id="1316150"/>
    <lineage>
        <taxon>Eukaryota</taxon>
        <taxon>Fungi</taxon>
        <taxon>Fungi incertae sedis</taxon>
        <taxon>Mucoromycota</taxon>
        <taxon>Glomeromycotina</taxon>
        <taxon>Glomeromycetes</taxon>
        <taxon>Diversisporales</taxon>
        <taxon>Gigasporaceae</taxon>
        <taxon>Dentiscutata</taxon>
    </lineage>
</organism>
<keyword evidence="2" id="KW-1185">Reference proteome</keyword>
<protein>
    <submittedName>
        <fullName evidence="1">16844_t:CDS:1</fullName>
    </submittedName>
</protein>
<sequence>MKVIKISFLILLLNQAPSLDSFDLRLNQIYKLSSNNITLDVPAILLVGKTGAGKSTLGNYLLGTPIFNVSNNFESGTITSASALAKIGNELYNVVDTPGIFDTERSEEEILDEITRTIQKCPYGIKAILFLFEAIRLTDEQKAVIKAIKAFLGEDALKYVITVFSK</sequence>
<evidence type="ECO:0000313" key="2">
    <source>
        <dbReference type="Proteomes" id="UP000789702"/>
    </source>
</evidence>
<feature type="non-terminal residue" evidence="1">
    <location>
        <position position="166"/>
    </location>
</feature>
<reference evidence="1" key="1">
    <citation type="submission" date="2021-06" db="EMBL/GenBank/DDBJ databases">
        <authorList>
            <person name="Kallberg Y."/>
            <person name="Tangrot J."/>
            <person name="Rosling A."/>
        </authorList>
    </citation>
    <scope>NUCLEOTIDE SEQUENCE</scope>
    <source>
        <strain evidence="1">IL203A</strain>
    </source>
</reference>
<name>A0ACA9KSD8_9GLOM</name>
<accession>A0ACA9KSD8</accession>